<gene>
    <name evidence="1" type="ORF">B0H63DRAFT_319295</name>
</gene>
<keyword evidence="2" id="KW-1185">Reference proteome</keyword>
<accession>A0AAE0N4P5</accession>
<name>A0AAE0N4P5_9PEZI</name>
<protein>
    <submittedName>
        <fullName evidence="1">Uncharacterized protein</fullName>
    </submittedName>
</protein>
<reference evidence="1" key="2">
    <citation type="submission" date="2023-06" db="EMBL/GenBank/DDBJ databases">
        <authorList>
            <consortium name="Lawrence Berkeley National Laboratory"/>
            <person name="Haridas S."/>
            <person name="Hensen N."/>
            <person name="Bonometti L."/>
            <person name="Westerberg I."/>
            <person name="Brannstrom I.O."/>
            <person name="Guillou S."/>
            <person name="Cros-Aarteil S."/>
            <person name="Calhoun S."/>
            <person name="Kuo A."/>
            <person name="Mondo S."/>
            <person name="Pangilinan J."/>
            <person name="Riley R."/>
            <person name="LaButti K."/>
            <person name="Andreopoulos B."/>
            <person name="Lipzen A."/>
            <person name="Chen C."/>
            <person name="Yanf M."/>
            <person name="Daum C."/>
            <person name="Ng V."/>
            <person name="Clum A."/>
            <person name="Steindorff A."/>
            <person name="Ohm R."/>
            <person name="Martin F."/>
            <person name="Silar P."/>
            <person name="Natvig D."/>
            <person name="Lalanne C."/>
            <person name="Gautier V."/>
            <person name="Ament-velasquez S.L."/>
            <person name="Kruys A."/>
            <person name="Hutchinson M.I."/>
            <person name="Powell A.J."/>
            <person name="Barry K."/>
            <person name="Miller A.N."/>
            <person name="Grigoriev I.V."/>
            <person name="Debuchy R."/>
            <person name="Gladieux P."/>
            <person name="Thoren M.H."/>
            <person name="Johannesson H."/>
        </authorList>
    </citation>
    <scope>NUCLEOTIDE SEQUENCE</scope>
    <source>
        <strain evidence="1">CBS 232.78</strain>
    </source>
</reference>
<reference evidence="1" key="1">
    <citation type="journal article" date="2023" name="Mol. Phylogenet. Evol.">
        <title>Genome-scale phylogeny and comparative genomics of the fungal order Sordariales.</title>
        <authorList>
            <person name="Hensen N."/>
            <person name="Bonometti L."/>
            <person name="Westerberg I."/>
            <person name="Brannstrom I.O."/>
            <person name="Guillou S."/>
            <person name="Cros-Aarteil S."/>
            <person name="Calhoun S."/>
            <person name="Haridas S."/>
            <person name="Kuo A."/>
            <person name="Mondo S."/>
            <person name="Pangilinan J."/>
            <person name="Riley R."/>
            <person name="LaButti K."/>
            <person name="Andreopoulos B."/>
            <person name="Lipzen A."/>
            <person name="Chen C."/>
            <person name="Yan M."/>
            <person name="Daum C."/>
            <person name="Ng V."/>
            <person name="Clum A."/>
            <person name="Steindorff A."/>
            <person name="Ohm R.A."/>
            <person name="Martin F."/>
            <person name="Silar P."/>
            <person name="Natvig D.O."/>
            <person name="Lalanne C."/>
            <person name="Gautier V."/>
            <person name="Ament-Velasquez S.L."/>
            <person name="Kruys A."/>
            <person name="Hutchinson M.I."/>
            <person name="Powell A.J."/>
            <person name="Barry K."/>
            <person name="Miller A.N."/>
            <person name="Grigoriev I.V."/>
            <person name="Debuchy R."/>
            <person name="Gladieux P."/>
            <person name="Hiltunen Thoren M."/>
            <person name="Johannesson H."/>
        </authorList>
    </citation>
    <scope>NUCLEOTIDE SEQUENCE</scope>
    <source>
        <strain evidence="1">CBS 232.78</strain>
    </source>
</reference>
<evidence type="ECO:0000313" key="1">
    <source>
        <dbReference type="EMBL" id="KAK3370661.1"/>
    </source>
</evidence>
<evidence type="ECO:0000313" key="2">
    <source>
        <dbReference type="Proteomes" id="UP001285441"/>
    </source>
</evidence>
<dbReference type="AlphaFoldDB" id="A0AAE0N4P5"/>
<proteinExistence type="predicted"/>
<dbReference type="EMBL" id="JAULSW010000009">
    <property type="protein sequence ID" value="KAK3370661.1"/>
    <property type="molecule type" value="Genomic_DNA"/>
</dbReference>
<organism evidence="1 2">
    <name type="scientific">Podospora didyma</name>
    <dbReference type="NCBI Taxonomy" id="330526"/>
    <lineage>
        <taxon>Eukaryota</taxon>
        <taxon>Fungi</taxon>
        <taxon>Dikarya</taxon>
        <taxon>Ascomycota</taxon>
        <taxon>Pezizomycotina</taxon>
        <taxon>Sordariomycetes</taxon>
        <taxon>Sordariomycetidae</taxon>
        <taxon>Sordariales</taxon>
        <taxon>Podosporaceae</taxon>
        <taxon>Podospora</taxon>
    </lineage>
</organism>
<sequence length="124" mass="13649">MLWNLKRWAVPAVLALQMSSPWQSVCRSFSNPKSLMLTIPFSSFLVMINATLMGWRWCYGAGDKPPNVGSREALGWHGDTRGVEHEIISSTNRSPKAVLSFSAVVGRIPLCSGIWPVSDIVSVC</sequence>
<dbReference type="Proteomes" id="UP001285441">
    <property type="component" value="Unassembled WGS sequence"/>
</dbReference>
<comment type="caution">
    <text evidence="1">The sequence shown here is derived from an EMBL/GenBank/DDBJ whole genome shotgun (WGS) entry which is preliminary data.</text>
</comment>